<reference evidence="2 3" key="1">
    <citation type="submission" date="2020-04" db="EMBL/GenBank/DDBJ databases">
        <title>Salinimonas sp. HHU 13199.</title>
        <authorList>
            <person name="Cui X."/>
            <person name="Zhang D."/>
        </authorList>
    </citation>
    <scope>NUCLEOTIDE SEQUENCE [LARGE SCALE GENOMIC DNA]</scope>
    <source>
        <strain evidence="2 3">HHU 13199</strain>
    </source>
</reference>
<feature type="coiled-coil region" evidence="1">
    <location>
        <begin position="217"/>
        <end position="262"/>
    </location>
</feature>
<organism evidence="2 3">
    <name type="scientific">Salinimonas profundi</name>
    <dbReference type="NCBI Taxonomy" id="2729140"/>
    <lineage>
        <taxon>Bacteria</taxon>
        <taxon>Pseudomonadati</taxon>
        <taxon>Pseudomonadota</taxon>
        <taxon>Gammaproteobacteria</taxon>
        <taxon>Alteromonadales</taxon>
        <taxon>Alteromonadaceae</taxon>
        <taxon>Alteromonas/Salinimonas group</taxon>
        <taxon>Salinimonas</taxon>
    </lineage>
</organism>
<keyword evidence="1" id="KW-0175">Coiled coil</keyword>
<evidence type="ECO:0000313" key="2">
    <source>
        <dbReference type="EMBL" id="MBD3587119.1"/>
    </source>
</evidence>
<keyword evidence="3" id="KW-1185">Reference proteome</keyword>
<evidence type="ECO:0000313" key="3">
    <source>
        <dbReference type="Proteomes" id="UP000624419"/>
    </source>
</evidence>
<name>A0ABR8LSN0_9ALTE</name>
<sequence length="389" mass="45618">MVVYCTVDTSYSWQEFCDGLDQGTVFETLDDVVFDDKKNIIIREPVDIFELVEIENLDRTIEINVVLLPILVLILETLYKDSYFNETKNALVANRRWILKYLKKSSAKISISNAITTYSNFSCNTVFSAFDIYEKTISLKCDDCTYLLGFFEYHDDISLSALESALEPYGYNPVEFSQRKIDIEQFKKLRNHTVSALEFNNTLKQLFVVQEAFECTIDNQIENEKELKDSLEKLEKRKTKEVLSLERKLLKKQSEEQELRSQVAEFNIYKRSFLWKIYNLSSPLLVRLIKRHDKNSKLLTEIKSLYSSAYFDPDWYINTYPDVASSFVDPAEHYLRFGASEGRNPSPKFNTNWYMSTYPDVLQSKINPLIHFIEFGENEKRMPRPLNTI</sequence>
<dbReference type="Proteomes" id="UP000624419">
    <property type="component" value="Unassembled WGS sequence"/>
</dbReference>
<dbReference type="EMBL" id="JABBXD010000010">
    <property type="protein sequence ID" value="MBD3587119.1"/>
    <property type="molecule type" value="Genomic_DNA"/>
</dbReference>
<protein>
    <submittedName>
        <fullName evidence="2">Uncharacterized protein</fullName>
    </submittedName>
</protein>
<comment type="caution">
    <text evidence="2">The sequence shown here is derived from an EMBL/GenBank/DDBJ whole genome shotgun (WGS) entry which is preliminary data.</text>
</comment>
<evidence type="ECO:0000256" key="1">
    <source>
        <dbReference type="SAM" id="Coils"/>
    </source>
</evidence>
<gene>
    <name evidence="2" type="ORF">HHX48_15340</name>
</gene>
<accession>A0ABR8LSN0</accession>
<proteinExistence type="predicted"/>
<dbReference type="RefSeq" id="WP_191026300.1">
    <property type="nucleotide sequence ID" value="NZ_JABBXD010000010.1"/>
</dbReference>